<evidence type="ECO:0000313" key="1">
    <source>
        <dbReference type="EMBL" id="HFG19443.1"/>
    </source>
</evidence>
<gene>
    <name evidence="1" type="ORF">ENS82_01820</name>
</gene>
<dbReference type="EMBL" id="DSWI01000008">
    <property type="protein sequence ID" value="HFG19443.1"/>
    <property type="molecule type" value="Genomic_DNA"/>
</dbReference>
<sequence length="225" mass="25191">MSLQHLMPEVENGLEILFTGKSAGQYWKTAFILCDNYSELTAKLFLSSKVAGWSDVKGGGKFKNYHDILNDVEAAPQITAVAATLSAVKALHVDLKARRKQRNEFFHSANLLKLNVHFLDTLKAFCGLLDYGKLLFGADWETEIAGRPALANLALLVRVEHKALTTDPSALHKLDEIFRKWGRIKNKTTVPAKGAYLTEFPEDMHRRMVIINGGTKLAEELRKLI</sequence>
<dbReference type="AlphaFoldDB" id="A0A7C3HV64"/>
<organism evidence="1">
    <name type="scientific">Meiothermus ruber</name>
    <dbReference type="NCBI Taxonomy" id="277"/>
    <lineage>
        <taxon>Bacteria</taxon>
        <taxon>Thermotogati</taxon>
        <taxon>Deinococcota</taxon>
        <taxon>Deinococci</taxon>
        <taxon>Thermales</taxon>
        <taxon>Thermaceae</taxon>
        <taxon>Meiothermus</taxon>
    </lineage>
</organism>
<comment type="caution">
    <text evidence="1">The sequence shown here is derived from an EMBL/GenBank/DDBJ whole genome shotgun (WGS) entry which is preliminary data.</text>
</comment>
<proteinExistence type="predicted"/>
<accession>A0A7C3HV64</accession>
<protein>
    <submittedName>
        <fullName evidence="1">Uncharacterized protein</fullName>
    </submittedName>
</protein>
<reference evidence="1" key="1">
    <citation type="journal article" date="2020" name="mSystems">
        <title>Genome- and Community-Level Interaction Insights into Carbon Utilization and Element Cycling Functions of Hydrothermarchaeota in Hydrothermal Sediment.</title>
        <authorList>
            <person name="Zhou Z."/>
            <person name="Liu Y."/>
            <person name="Xu W."/>
            <person name="Pan J."/>
            <person name="Luo Z.H."/>
            <person name="Li M."/>
        </authorList>
    </citation>
    <scope>NUCLEOTIDE SEQUENCE [LARGE SCALE GENOMIC DNA]</scope>
    <source>
        <strain evidence="1">SpSt-524</strain>
    </source>
</reference>
<name>A0A7C3HV64_MEIRU</name>